<dbReference type="AlphaFoldDB" id="C6WQ05"/>
<dbReference type="KEGG" id="ami:Amir_1105"/>
<reference evidence="1 2" key="1">
    <citation type="journal article" date="2009" name="Stand. Genomic Sci.">
        <title>Complete genome sequence of Actinosynnema mirum type strain (101).</title>
        <authorList>
            <person name="Land M."/>
            <person name="Lapidus A."/>
            <person name="Mayilraj S."/>
            <person name="Chen F."/>
            <person name="Copeland A."/>
            <person name="Del Rio T.G."/>
            <person name="Nolan M."/>
            <person name="Lucas S."/>
            <person name="Tice H."/>
            <person name="Cheng J.F."/>
            <person name="Chertkov O."/>
            <person name="Bruce D."/>
            <person name="Goodwin L."/>
            <person name="Pitluck S."/>
            <person name="Rohde M."/>
            <person name="Goker M."/>
            <person name="Pati A."/>
            <person name="Ivanova N."/>
            <person name="Mavromatis K."/>
            <person name="Chen A."/>
            <person name="Palaniappan K."/>
            <person name="Hauser L."/>
            <person name="Chang Y.J."/>
            <person name="Jeffries C.C."/>
            <person name="Brettin T."/>
            <person name="Detter J.C."/>
            <person name="Han C."/>
            <person name="Chain P."/>
            <person name="Tindall B.J."/>
            <person name="Bristow J."/>
            <person name="Eisen J.A."/>
            <person name="Markowitz V."/>
            <person name="Hugenholtz P."/>
            <person name="Kyrpides N.C."/>
            <person name="Klenk H.P."/>
        </authorList>
    </citation>
    <scope>NUCLEOTIDE SEQUENCE [LARGE SCALE GENOMIC DNA]</scope>
    <source>
        <strain evidence="2">ATCC 29888 / DSM 43827 / JCM 3225 / NBRC 14064 / NCIMB 13271 / NRRL B-12336 / IMRU 3971 / 101</strain>
    </source>
</reference>
<keyword evidence="2" id="KW-1185">Reference proteome</keyword>
<sequence length="107" mass="12041">MIGQGDYHRWLKQEAREQAPRLFAIAYEIGDREDGEIAAYGLAFDDHAETVDVDDGHHTRSEDAAHALALYERFAAPDNLKAHLLWLDQERTELAVRTGPAPTNGDR</sequence>
<dbReference type="Proteomes" id="UP000002213">
    <property type="component" value="Chromosome"/>
</dbReference>
<dbReference type="RefSeq" id="WP_012783723.1">
    <property type="nucleotide sequence ID" value="NC_013093.1"/>
</dbReference>
<dbReference type="HOGENOM" id="CLU_169016_0_0_11"/>
<evidence type="ECO:0000313" key="1">
    <source>
        <dbReference type="EMBL" id="ACU35061.1"/>
    </source>
</evidence>
<name>C6WQ05_ACTMD</name>
<proteinExistence type="predicted"/>
<accession>C6WQ05</accession>
<dbReference type="EMBL" id="CP001630">
    <property type="protein sequence ID" value="ACU35061.1"/>
    <property type="molecule type" value="Genomic_DNA"/>
</dbReference>
<dbReference type="STRING" id="446462.Amir_1105"/>
<dbReference type="eggNOG" id="ENOG5031QQH">
    <property type="taxonomic scope" value="Bacteria"/>
</dbReference>
<evidence type="ECO:0000313" key="2">
    <source>
        <dbReference type="Proteomes" id="UP000002213"/>
    </source>
</evidence>
<protein>
    <submittedName>
        <fullName evidence="1">Uncharacterized protein</fullName>
    </submittedName>
</protein>
<dbReference type="OrthoDB" id="3694433at2"/>
<gene>
    <name evidence="1" type="ordered locus">Amir_1105</name>
</gene>
<organism evidence="1 2">
    <name type="scientific">Actinosynnema mirum (strain ATCC 29888 / DSM 43827 / JCM 3225 / NBRC 14064 / NCIMB 13271 / NRRL B-12336 / IMRU 3971 / 101)</name>
    <dbReference type="NCBI Taxonomy" id="446462"/>
    <lineage>
        <taxon>Bacteria</taxon>
        <taxon>Bacillati</taxon>
        <taxon>Actinomycetota</taxon>
        <taxon>Actinomycetes</taxon>
        <taxon>Pseudonocardiales</taxon>
        <taxon>Pseudonocardiaceae</taxon>
        <taxon>Actinosynnema</taxon>
    </lineage>
</organism>